<comment type="caution">
    <text evidence="1">The sequence shown here is derived from an EMBL/GenBank/DDBJ whole genome shotgun (WGS) entry which is preliminary data.</text>
</comment>
<evidence type="ECO:0000313" key="2">
    <source>
        <dbReference type="Proteomes" id="UP001501444"/>
    </source>
</evidence>
<dbReference type="Proteomes" id="UP001501444">
    <property type="component" value="Unassembled WGS sequence"/>
</dbReference>
<accession>A0ABN3GIK7</accession>
<reference evidence="1 2" key="1">
    <citation type="journal article" date="2019" name="Int. J. Syst. Evol. Microbiol.">
        <title>The Global Catalogue of Microorganisms (GCM) 10K type strain sequencing project: providing services to taxonomists for standard genome sequencing and annotation.</title>
        <authorList>
            <consortium name="The Broad Institute Genomics Platform"/>
            <consortium name="The Broad Institute Genome Sequencing Center for Infectious Disease"/>
            <person name="Wu L."/>
            <person name="Ma J."/>
        </authorList>
    </citation>
    <scope>NUCLEOTIDE SEQUENCE [LARGE SCALE GENOMIC DNA]</scope>
    <source>
        <strain evidence="1 2">JCM 3272</strain>
    </source>
</reference>
<evidence type="ECO:0000313" key="1">
    <source>
        <dbReference type="EMBL" id="GAA2352489.1"/>
    </source>
</evidence>
<gene>
    <name evidence="1" type="ORF">GCM10010170_043410</name>
</gene>
<protein>
    <submittedName>
        <fullName evidence="1">Uncharacterized protein</fullName>
    </submittedName>
</protein>
<sequence>MPMSIWEQQAVEAAVLEALGEVHLNNPAGHHFGRPYLSAYQLAIKVNRAHPQIATELGVSVGGAGTGTRTSLAQYLARVLSQRIKQSPDSYPVEGAFLSNEHVDSVAFHDADGASITSSLSQSGFDLSLFRLRDVSPTVNG</sequence>
<name>A0ABN3GIK7_9ACTN</name>
<dbReference type="EMBL" id="BAAARV010000032">
    <property type="protein sequence ID" value="GAA2352489.1"/>
    <property type="molecule type" value="Genomic_DNA"/>
</dbReference>
<keyword evidence="2" id="KW-1185">Reference proteome</keyword>
<proteinExistence type="predicted"/>
<organism evidence="1 2">
    <name type="scientific">Dactylosporangium salmoneum</name>
    <dbReference type="NCBI Taxonomy" id="53361"/>
    <lineage>
        <taxon>Bacteria</taxon>
        <taxon>Bacillati</taxon>
        <taxon>Actinomycetota</taxon>
        <taxon>Actinomycetes</taxon>
        <taxon>Micromonosporales</taxon>
        <taxon>Micromonosporaceae</taxon>
        <taxon>Dactylosporangium</taxon>
    </lineage>
</organism>